<dbReference type="Pfam" id="PF08922">
    <property type="entry name" value="DUF1905"/>
    <property type="match status" value="1"/>
</dbReference>
<dbReference type="RefSeq" id="WP_147825871.1">
    <property type="nucleotide sequence ID" value="NZ_BAAARG010000002.1"/>
</dbReference>
<sequence length="98" mass="11134">MRIEFESTLWLWEAKTEAWTFVTVPTELSDMIREIPRVPRGFGSVRVRVRLADQEWSTSIFPSVSEQGYVLPIKRAIRDAVGLTVGDACSIHLDILDA</sequence>
<dbReference type="Proteomes" id="UP000321196">
    <property type="component" value="Unassembled WGS sequence"/>
</dbReference>
<protein>
    <submittedName>
        <fullName evidence="1">DUF1905 domain-containing protein</fullName>
    </submittedName>
</protein>
<proteinExistence type="predicted"/>
<dbReference type="Gene3D" id="2.40.30.100">
    <property type="entry name" value="AF2212/PG0164-like"/>
    <property type="match status" value="1"/>
</dbReference>
<dbReference type="InterPro" id="IPR015018">
    <property type="entry name" value="DUF1905"/>
</dbReference>
<gene>
    <name evidence="1" type="ORF">FVP60_08720</name>
</gene>
<comment type="caution">
    <text evidence="1">The sequence shown here is derived from an EMBL/GenBank/DDBJ whole genome shotgun (WGS) entry which is preliminary data.</text>
</comment>
<evidence type="ECO:0000313" key="2">
    <source>
        <dbReference type="Proteomes" id="UP000321196"/>
    </source>
</evidence>
<dbReference type="AlphaFoldDB" id="A0A5C8HMR3"/>
<reference evidence="1 2" key="1">
    <citation type="submission" date="2019-08" db="EMBL/GenBank/DDBJ databases">
        <authorList>
            <person name="Dong K."/>
        </authorList>
    </citation>
    <scope>NUCLEOTIDE SEQUENCE [LARGE SCALE GENOMIC DNA]</scope>
    <source>
        <strain evidence="1 2">M4-8</strain>
    </source>
</reference>
<dbReference type="EMBL" id="VRSW01000002">
    <property type="protein sequence ID" value="TXK04737.1"/>
    <property type="molecule type" value="Genomic_DNA"/>
</dbReference>
<dbReference type="SUPFAM" id="SSF141694">
    <property type="entry name" value="AF2212/PG0164-like"/>
    <property type="match status" value="1"/>
</dbReference>
<evidence type="ECO:0000313" key="1">
    <source>
        <dbReference type="EMBL" id="TXK04737.1"/>
    </source>
</evidence>
<organism evidence="1 2">
    <name type="scientific">Microbacterium mitrae</name>
    <dbReference type="NCBI Taxonomy" id="664640"/>
    <lineage>
        <taxon>Bacteria</taxon>
        <taxon>Bacillati</taxon>
        <taxon>Actinomycetota</taxon>
        <taxon>Actinomycetes</taxon>
        <taxon>Micrococcales</taxon>
        <taxon>Microbacteriaceae</taxon>
        <taxon>Microbacterium</taxon>
    </lineage>
</organism>
<keyword evidence="2" id="KW-1185">Reference proteome</keyword>
<dbReference type="InterPro" id="IPR037079">
    <property type="entry name" value="AF2212/PG0164-like_sf"/>
</dbReference>
<accession>A0A5C8HMR3</accession>
<dbReference type="OrthoDB" id="9808666at2"/>
<name>A0A5C8HMR3_9MICO</name>